<protein>
    <recommendedName>
        <fullName evidence="1">Endonuclease GajA/Old nuclease/RecF-like AAA domain-containing protein</fullName>
    </recommendedName>
</protein>
<proteinExistence type="predicted"/>
<accession>A0A2S5E7Y1</accession>
<feature type="domain" description="Endonuclease GajA/Old nuclease/RecF-like AAA" evidence="1">
    <location>
        <begin position="270"/>
        <end position="331"/>
    </location>
</feature>
<evidence type="ECO:0000313" key="3">
    <source>
        <dbReference type="Proteomes" id="UP000238655"/>
    </source>
</evidence>
<dbReference type="PANTHER" id="PTHR43581">
    <property type="entry name" value="ATP/GTP PHOSPHATASE"/>
    <property type="match status" value="1"/>
</dbReference>
<gene>
    <name evidence="2" type="ORF">C3743_13560</name>
</gene>
<name>A0A2S5E7Y1_9BURK</name>
<organism evidence="2 3">
    <name type="scientific">Burkholderia contaminans</name>
    <dbReference type="NCBI Taxonomy" id="488447"/>
    <lineage>
        <taxon>Bacteria</taxon>
        <taxon>Pseudomonadati</taxon>
        <taxon>Pseudomonadota</taxon>
        <taxon>Betaproteobacteria</taxon>
        <taxon>Burkholderiales</taxon>
        <taxon>Burkholderiaceae</taxon>
        <taxon>Burkholderia</taxon>
        <taxon>Burkholderia cepacia complex</taxon>
    </lineage>
</organism>
<dbReference type="InterPro" id="IPR027417">
    <property type="entry name" value="P-loop_NTPase"/>
</dbReference>
<dbReference type="InterPro" id="IPR041685">
    <property type="entry name" value="AAA_GajA/Old/RecF-like"/>
</dbReference>
<dbReference type="EMBL" id="PQVP01000001">
    <property type="protein sequence ID" value="POZ87408.1"/>
    <property type="molecule type" value="Genomic_DNA"/>
</dbReference>
<dbReference type="SUPFAM" id="SSF52540">
    <property type="entry name" value="P-loop containing nucleoside triphosphate hydrolases"/>
    <property type="match status" value="1"/>
</dbReference>
<dbReference type="Proteomes" id="UP000238655">
    <property type="component" value="Chromosome 2"/>
</dbReference>
<dbReference type="AlphaFoldDB" id="A0A2S5E7Y1"/>
<dbReference type="Gene3D" id="3.40.50.300">
    <property type="entry name" value="P-loop containing nucleotide triphosphate hydrolases"/>
    <property type="match status" value="1"/>
</dbReference>
<comment type="caution">
    <text evidence="2">The sequence shown here is derived from an EMBL/GenBank/DDBJ whole genome shotgun (WGS) entry which is preliminary data.</text>
</comment>
<reference evidence="2 3" key="1">
    <citation type="submission" date="2018-01" db="EMBL/GenBank/DDBJ databases">
        <title>Successful Treatment of Persistent Burkholderia cepacia Bacteremia with Ceftazidime-Avibactam.</title>
        <authorList>
            <person name="Tamma P."/>
            <person name="Fan Y."/>
            <person name="Bergman Y."/>
            <person name="Sick-Samuels A."/>
            <person name="Hsu A."/>
            <person name="Timp W."/>
            <person name="Simner P."/>
        </authorList>
    </citation>
    <scope>NUCLEOTIDE SEQUENCE [LARGE SCALE GENOMIC DNA]</scope>
    <source>
        <strain evidence="2 3">170816</strain>
    </source>
</reference>
<evidence type="ECO:0000313" key="2">
    <source>
        <dbReference type="EMBL" id="POZ87408.1"/>
    </source>
</evidence>
<evidence type="ECO:0000259" key="1">
    <source>
        <dbReference type="Pfam" id="PF13175"/>
    </source>
</evidence>
<dbReference type="InterPro" id="IPR051396">
    <property type="entry name" value="Bact_Antivir_Def_Nuclease"/>
</dbReference>
<sequence>MRISSVALSPAPSSIDFPPMAHITRIAFCGLRRLNAFRGSGSDPFLDWIRSRKPCCFASVNILIGGNGGGKSTLIDLIDSIRDPDRLVSLPRENMWANSVSAFEIVFDDDGAYYGRAISNRVANAPDADNVLVDGHEGLDIQHLELLHCAPDGQRTLFQKNISKLGLDDASRSQIRALTSTIPCHLLYWQESVEPDLESVCRILNRAAEHLPGILSASTLLGDDDRRMFASTLPYKRAHPFGLHSKNRLDIWLSDDVRQSNHVHFHSLPAGWKRLVSIVDWLEQAADGSICLIEEPETHLHPTLQRHLAHEIDRIVHDRNLQLFIATHSPVFQQVNVWKNTAKVFAAVSNEIVEYTDATGMLDQLGIKASDISQSNGIVWVEGPSDRIYIKHWLALWCKANGKPVPIENVDYSFSLYGGASLAHFSAQDTDEFIAMLGMNRHCAIVIDRDRDFDADAQGRLCRTRAGSAKGRVIDELRDRPDTAVWITEKYTIEGYLPPPFFNRCFSIDEQGVISTTRQKVSIAQQYVRSADTLDDCASGTDLLQQLECLHTAIHAWSY</sequence>
<dbReference type="Pfam" id="PF13175">
    <property type="entry name" value="AAA_15"/>
    <property type="match status" value="1"/>
</dbReference>
<dbReference type="PANTHER" id="PTHR43581:SF2">
    <property type="entry name" value="EXCINUCLEASE ATPASE SUBUNIT"/>
    <property type="match status" value="1"/>
</dbReference>